<dbReference type="PATRIC" id="fig|217031.4.peg.3109"/>
<sequence>MFPWNSFPFNLKQDKAPPFEIGKTNVDDYVQKVLSQAFSAFGQDATNSNDLLGSLLKQMPASSGSSSPNGVELFESFQFIFIHISVPDEKSLDRWKVYHTTNQLIIEDLEVPQNTKTITLPALVNKKKTTAVYKNGILEINPSEKDRYAIYGSGSVKRIKQFFFIFLTSVNFNHLLDKLLKPHFSNIRIMKPLSLNIMNIPLFKLIISCYNVRIF</sequence>
<evidence type="ECO:0000313" key="2">
    <source>
        <dbReference type="Proteomes" id="UP000053881"/>
    </source>
</evidence>
<reference evidence="1 2" key="1">
    <citation type="submission" date="2015-06" db="EMBL/GenBank/DDBJ databases">
        <title>Genome sequencing project of Bacillus galactosidilyticus PL133.</title>
        <authorList>
            <person name="Gaiero J."/>
            <person name="Nicol R."/>
            <person name="Habash M."/>
        </authorList>
    </citation>
    <scope>NUCLEOTIDE SEQUENCE [LARGE SCALE GENOMIC DNA]</scope>
    <source>
        <strain evidence="1 2">PL133</strain>
    </source>
</reference>
<organism evidence="1 2">
    <name type="scientific">Lederbergia galactosidilytica</name>
    <dbReference type="NCBI Taxonomy" id="217031"/>
    <lineage>
        <taxon>Bacteria</taxon>
        <taxon>Bacillati</taxon>
        <taxon>Bacillota</taxon>
        <taxon>Bacilli</taxon>
        <taxon>Bacillales</taxon>
        <taxon>Bacillaceae</taxon>
        <taxon>Lederbergia</taxon>
    </lineage>
</organism>
<name>A0A0Q9Y7N9_9BACI</name>
<dbReference type="EMBL" id="LGPB01000081">
    <property type="protein sequence ID" value="KRG13054.1"/>
    <property type="molecule type" value="Genomic_DNA"/>
</dbReference>
<dbReference type="CDD" id="cd06464">
    <property type="entry name" value="ACD_sHsps-like"/>
    <property type="match status" value="1"/>
</dbReference>
<evidence type="ECO:0000313" key="1">
    <source>
        <dbReference type="EMBL" id="KRG13054.1"/>
    </source>
</evidence>
<gene>
    <name evidence="1" type="ORF">ACA29_09355</name>
</gene>
<proteinExistence type="predicted"/>
<comment type="caution">
    <text evidence="1">The sequence shown here is derived from an EMBL/GenBank/DDBJ whole genome shotgun (WGS) entry which is preliminary data.</text>
</comment>
<protein>
    <submittedName>
        <fullName evidence="1">Uncharacterized protein</fullName>
    </submittedName>
</protein>
<accession>A0A0Q9Y7N9</accession>
<dbReference type="Proteomes" id="UP000053881">
    <property type="component" value="Unassembled WGS sequence"/>
</dbReference>
<dbReference type="AlphaFoldDB" id="A0A0Q9Y7N9"/>